<evidence type="ECO:0008006" key="7">
    <source>
        <dbReference type="Google" id="ProtNLM"/>
    </source>
</evidence>
<keyword evidence="3" id="KW-0808">Transferase</keyword>
<gene>
    <name evidence="5" type="ORF">FZC35_00945</name>
</gene>
<dbReference type="GO" id="GO:0004760">
    <property type="term" value="F:L-serine-pyruvate transaminase activity"/>
    <property type="evidence" value="ECO:0007669"/>
    <property type="project" value="TreeGrafter"/>
</dbReference>
<dbReference type="InterPro" id="IPR015424">
    <property type="entry name" value="PyrdxlP-dep_Trfase"/>
</dbReference>
<dbReference type="SUPFAM" id="SSF53383">
    <property type="entry name" value="PLP-dependent transferases"/>
    <property type="match status" value="1"/>
</dbReference>
<keyword evidence="2" id="KW-0032">Aminotransferase</keyword>
<dbReference type="GO" id="GO:0008453">
    <property type="term" value="F:alanine-glyoxylate transaminase activity"/>
    <property type="evidence" value="ECO:0007669"/>
    <property type="project" value="TreeGrafter"/>
</dbReference>
<protein>
    <recommendedName>
        <fullName evidence="7">Phosphoserine transaminase</fullName>
    </recommendedName>
</protein>
<keyword evidence="6" id="KW-1185">Reference proteome</keyword>
<sequence length="377" mass="43127">MVDFLMFCSGPTKKYKEWHQKSKDKLLQDLGRSHRSELWIKRISEIYNLIRVALRIPEDYKIGFINGSATSAVDALLLNLLGNRPCNVLKTGVFSNRWSQEIFNKMKMPGKTIEFQKDAINQINQINQINAESDKLNQCHDNKYLNNYINPNPNCDFVFTMIETTNGFKWFDEEVLKKINGLKICDVTSAVFCEEIDWNLIDCGAFSFQKALGGEGGIGCIVVNSKALENLNKKFTVPRFMEINDNIFDAKLNNTPSLIALNDIEINLNIFMEKGGLSNAIKQCKENQINIMKSLGDLFYKTSDANGMLCVDFKKQLGEKSQLIKILSKKCEDYGIFDICGHPEDDPCFRFWAGPTLEWSEIQPYINKFINIVENDI</sequence>
<dbReference type="Gene3D" id="3.40.640.10">
    <property type="entry name" value="Type I PLP-dependent aspartate aminotransferase-like (Major domain)"/>
    <property type="match status" value="1"/>
</dbReference>
<dbReference type="GO" id="GO:0019265">
    <property type="term" value="P:glycine biosynthetic process, by transamination of glyoxylate"/>
    <property type="evidence" value="ECO:0007669"/>
    <property type="project" value="TreeGrafter"/>
</dbReference>
<dbReference type="InterPro" id="IPR015421">
    <property type="entry name" value="PyrdxlP-dep_Trfase_major"/>
</dbReference>
<accession>A0A5C0UD92</accession>
<dbReference type="OrthoDB" id="9772439at2"/>
<organism evidence="5 6">
    <name type="scientific">Candidatus Cytomitobacter indipagum</name>
    <dbReference type="NCBI Taxonomy" id="2601575"/>
    <lineage>
        <taxon>Bacteria</taxon>
        <taxon>Pseudomonadati</taxon>
        <taxon>Pseudomonadota</taxon>
        <taxon>Alphaproteobacteria</taxon>
        <taxon>Holosporales</taxon>
        <taxon>Holosporaceae</taxon>
        <taxon>Candidatus Cytomitobacter</taxon>
    </lineage>
</organism>
<comment type="cofactor">
    <cofactor evidence="1">
        <name>pyridoxal 5'-phosphate</name>
        <dbReference type="ChEBI" id="CHEBI:597326"/>
    </cofactor>
</comment>
<dbReference type="PANTHER" id="PTHR21152">
    <property type="entry name" value="AMINOTRANSFERASE CLASS V"/>
    <property type="match status" value="1"/>
</dbReference>
<dbReference type="EMBL" id="CP043315">
    <property type="protein sequence ID" value="QEK37948.1"/>
    <property type="molecule type" value="Genomic_DNA"/>
</dbReference>
<name>A0A5C0UD92_9PROT</name>
<evidence type="ECO:0000313" key="5">
    <source>
        <dbReference type="EMBL" id="QEK37948.1"/>
    </source>
</evidence>
<evidence type="ECO:0000256" key="1">
    <source>
        <dbReference type="ARBA" id="ARBA00001933"/>
    </source>
</evidence>
<keyword evidence="4" id="KW-0663">Pyridoxal phosphate</keyword>
<dbReference type="PANTHER" id="PTHR21152:SF24">
    <property type="entry name" value="ALANINE--GLYOXYLATE AMINOTRANSFERASE 1"/>
    <property type="match status" value="1"/>
</dbReference>
<evidence type="ECO:0000256" key="2">
    <source>
        <dbReference type="ARBA" id="ARBA00022576"/>
    </source>
</evidence>
<reference evidence="5 6" key="1">
    <citation type="submission" date="2019-08" db="EMBL/GenBank/DDBJ databases">
        <title>Highly reduced genomes of protist endosymbionts show evolutionary convergence.</title>
        <authorList>
            <person name="George E."/>
            <person name="Husnik F."/>
            <person name="Tashyreva D."/>
            <person name="Prokopchuk G."/>
            <person name="Horak A."/>
            <person name="Kwong W.K."/>
            <person name="Lukes J."/>
            <person name="Keeling P.J."/>
        </authorList>
    </citation>
    <scope>NUCLEOTIDE SEQUENCE [LARGE SCALE GENOMIC DNA]</scope>
    <source>
        <strain evidence="5">1605</strain>
    </source>
</reference>
<dbReference type="Proteomes" id="UP000325155">
    <property type="component" value="Chromosome"/>
</dbReference>
<evidence type="ECO:0000256" key="4">
    <source>
        <dbReference type="ARBA" id="ARBA00022898"/>
    </source>
</evidence>
<evidence type="ECO:0000256" key="3">
    <source>
        <dbReference type="ARBA" id="ARBA00022679"/>
    </source>
</evidence>
<evidence type="ECO:0000313" key="6">
    <source>
        <dbReference type="Proteomes" id="UP000325155"/>
    </source>
</evidence>
<dbReference type="AlphaFoldDB" id="A0A5C0UD92"/>
<dbReference type="KEGG" id="cip:FZC35_00945"/>
<proteinExistence type="predicted"/>